<evidence type="ECO:0000313" key="4">
    <source>
        <dbReference type="EMBL" id="KIY68348.1"/>
    </source>
</evidence>
<feature type="compositionally biased region" description="Low complexity" evidence="2">
    <location>
        <begin position="300"/>
        <end position="323"/>
    </location>
</feature>
<dbReference type="Pfam" id="PF02179">
    <property type="entry name" value="BAG"/>
    <property type="match status" value="1"/>
</dbReference>
<evidence type="ECO:0000259" key="3">
    <source>
        <dbReference type="PROSITE" id="PS51035"/>
    </source>
</evidence>
<reference evidence="4 5" key="1">
    <citation type="journal article" date="2015" name="Fungal Genet. Biol.">
        <title>Evolution of novel wood decay mechanisms in Agaricales revealed by the genome sequences of Fistulina hepatica and Cylindrobasidium torrendii.</title>
        <authorList>
            <person name="Floudas D."/>
            <person name="Held B.W."/>
            <person name="Riley R."/>
            <person name="Nagy L.G."/>
            <person name="Koehler G."/>
            <person name="Ransdell A.S."/>
            <person name="Younus H."/>
            <person name="Chow J."/>
            <person name="Chiniquy J."/>
            <person name="Lipzen A."/>
            <person name="Tritt A."/>
            <person name="Sun H."/>
            <person name="Haridas S."/>
            <person name="LaButti K."/>
            <person name="Ohm R.A."/>
            <person name="Kues U."/>
            <person name="Blanchette R.A."/>
            <person name="Grigoriev I.V."/>
            <person name="Minto R.E."/>
            <person name="Hibbett D.S."/>
        </authorList>
    </citation>
    <scope>NUCLEOTIDE SEQUENCE [LARGE SCALE GENOMIC DNA]</scope>
    <source>
        <strain evidence="4 5">FP15055 ss-10</strain>
    </source>
</reference>
<feature type="region of interest" description="Disordered" evidence="2">
    <location>
        <begin position="172"/>
        <end position="194"/>
    </location>
</feature>
<feature type="region of interest" description="Disordered" evidence="2">
    <location>
        <begin position="220"/>
        <end position="256"/>
    </location>
</feature>
<keyword evidence="1" id="KW-0175">Coiled coil</keyword>
<dbReference type="GO" id="GO:0051087">
    <property type="term" value="F:protein-folding chaperone binding"/>
    <property type="evidence" value="ECO:0007669"/>
    <property type="project" value="InterPro"/>
</dbReference>
<feature type="domain" description="BAG" evidence="3">
    <location>
        <begin position="381"/>
        <end position="421"/>
    </location>
</feature>
<evidence type="ECO:0000256" key="1">
    <source>
        <dbReference type="SAM" id="Coils"/>
    </source>
</evidence>
<dbReference type="Gene3D" id="1.20.58.120">
    <property type="entry name" value="BAG domain"/>
    <property type="match status" value="1"/>
</dbReference>
<feature type="region of interest" description="Disordered" evidence="2">
    <location>
        <begin position="288"/>
        <end position="335"/>
    </location>
</feature>
<proteinExistence type="predicted"/>
<organism evidence="4 5">
    <name type="scientific">Cylindrobasidium torrendii FP15055 ss-10</name>
    <dbReference type="NCBI Taxonomy" id="1314674"/>
    <lineage>
        <taxon>Eukaryota</taxon>
        <taxon>Fungi</taxon>
        <taxon>Dikarya</taxon>
        <taxon>Basidiomycota</taxon>
        <taxon>Agaricomycotina</taxon>
        <taxon>Agaricomycetes</taxon>
        <taxon>Agaricomycetidae</taxon>
        <taxon>Agaricales</taxon>
        <taxon>Marasmiineae</taxon>
        <taxon>Physalacriaceae</taxon>
        <taxon>Cylindrobasidium</taxon>
    </lineage>
</organism>
<feature type="compositionally biased region" description="Basic and acidic residues" evidence="2">
    <location>
        <begin position="564"/>
        <end position="574"/>
    </location>
</feature>
<dbReference type="OrthoDB" id="333905at2759"/>
<dbReference type="Proteomes" id="UP000054007">
    <property type="component" value="Unassembled WGS sequence"/>
</dbReference>
<dbReference type="PROSITE" id="PS51035">
    <property type="entry name" value="BAG"/>
    <property type="match status" value="1"/>
</dbReference>
<name>A0A0D7BCX9_9AGAR</name>
<protein>
    <recommendedName>
        <fullName evidence="3">BAG domain-containing protein</fullName>
    </recommendedName>
</protein>
<feature type="compositionally biased region" description="Low complexity" evidence="2">
    <location>
        <begin position="182"/>
        <end position="194"/>
    </location>
</feature>
<dbReference type="AlphaFoldDB" id="A0A0D7BCX9"/>
<feature type="region of interest" description="Disordered" evidence="2">
    <location>
        <begin position="532"/>
        <end position="574"/>
    </location>
</feature>
<evidence type="ECO:0000256" key="2">
    <source>
        <dbReference type="SAM" id="MobiDB-lite"/>
    </source>
</evidence>
<dbReference type="SUPFAM" id="SSF63491">
    <property type="entry name" value="BAG domain"/>
    <property type="match status" value="1"/>
</dbReference>
<dbReference type="InterPro" id="IPR003103">
    <property type="entry name" value="BAG_domain"/>
</dbReference>
<evidence type="ECO:0000313" key="5">
    <source>
        <dbReference type="Proteomes" id="UP000054007"/>
    </source>
</evidence>
<sequence>MFSAYSRPAYTPASYGYPAPPTAREKYLAALAQAQAAEQEYLAAEALEREEQAIRLRLAEIEASKRQRLPQHFYAGQSSIPTYSPAARPPVDRLELLRLQIEEEERQRAALRAQEALQQERRAAMSWQQQPYCAPMSAAPISQPQDTLSSVESYLKGLLGEDVCVSRRRAEVPAPAPKPVHATKPVTQRTTPTTNTQAAALESYLKNILGDGVTVTVRQPEETSNGSTATAKPAAAPSKPAPAPAAKAPKAFPRQDPISVMRAQLAERFSNEKAGDVKDAIQSIFSALGPDSVSKPKPSPASTKPAQATPAKKSPVSSRSSSPKPEPSPAESRRSISAISASLAKLTADFSMPTSVDFVDGANKLAYTPTNAPIRVYEQALTALLTQLDGIDSFGDDELRKERKAVVERVEERLDALEKEVEGRWKASAPAIVPQEETTTVQDAPEPVVADVAEGTAVVVDAPAANESTVTEDSAALASPVEEPVQEDVAPYDVDDSVVVPSPQDEAVNDITVPSVADLQDTHPTEVEVSLPAIDEPQTSPISHPATPLSPTRTTIEDVEDDADVHSDWSEVEA</sequence>
<dbReference type="InterPro" id="IPR036533">
    <property type="entry name" value="BAG_dom_sf"/>
</dbReference>
<feature type="coiled-coil region" evidence="1">
    <location>
        <begin position="94"/>
        <end position="121"/>
    </location>
</feature>
<feature type="compositionally biased region" description="Low complexity" evidence="2">
    <location>
        <begin position="227"/>
        <end position="251"/>
    </location>
</feature>
<dbReference type="STRING" id="1314674.A0A0D7BCX9"/>
<keyword evidence="5" id="KW-1185">Reference proteome</keyword>
<gene>
    <name evidence="4" type="ORF">CYLTODRAFT_421669</name>
</gene>
<dbReference type="EMBL" id="KN880504">
    <property type="protein sequence ID" value="KIY68348.1"/>
    <property type="molecule type" value="Genomic_DNA"/>
</dbReference>
<accession>A0A0D7BCX9</accession>